<name>A0A382LQ35_9ZZZZ</name>
<organism evidence="1">
    <name type="scientific">marine metagenome</name>
    <dbReference type="NCBI Taxonomy" id="408172"/>
    <lineage>
        <taxon>unclassified sequences</taxon>
        <taxon>metagenomes</taxon>
        <taxon>ecological metagenomes</taxon>
    </lineage>
</organism>
<feature type="non-terminal residue" evidence="1">
    <location>
        <position position="26"/>
    </location>
</feature>
<gene>
    <name evidence="1" type="ORF">METZ01_LOCUS290221</name>
</gene>
<protein>
    <submittedName>
        <fullName evidence="1">Uncharacterized protein</fullName>
    </submittedName>
</protein>
<evidence type="ECO:0000313" key="1">
    <source>
        <dbReference type="EMBL" id="SVC37367.1"/>
    </source>
</evidence>
<proteinExistence type="predicted"/>
<reference evidence="1" key="1">
    <citation type="submission" date="2018-05" db="EMBL/GenBank/DDBJ databases">
        <authorList>
            <person name="Lanie J.A."/>
            <person name="Ng W.-L."/>
            <person name="Kazmierczak K.M."/>
            <person name="Andrzejewski T.M."/>
            <person name="Davidsen T.M."/>
            <person name="Wayne K.J."/>
            <person name="Tettelin H."/>
            <person name="Glass J.I."/>
            <person name="Rusch D."/>
            <person name="Podicherti R."/>
            <person name="Tsui H.-C.T."/>
            <person name="Winkler M.E."/>
        </authorList>
    </citation>
    <scope>NUCLEOTIDE SEQUENCE</scope>
</reference>
<sequence length="26" mass="2902">MASSYKLSSLFLPIIALTKSKRELFG</sequence>
<dbReference type="AlphaFoldDB" id="A0A382LQ35"/>
<dbReference type="EMBL" id="UINC01087744">
    <property type="protein sequence ID" value="SVC37367.1"/>
    <property type="molecule type" value="Genomic_DNA"/>
</dbReference>
<accession>A0A382LQ35</accession>